<feature type="transmembrane region" description="Helical" evidence="6">
    <location>
        <begin position="79"/>
        <end position="96"/>
    </location>
</feature>
<evidence type="ECO:0000256" key="5">
    <source>
        <dbReference type="ARBA" id="ARBA00023136"/>
    </source>
</evidence>
<evidence type="ECO:0000259" key="7">
    <source>
        <dbReference type="PROSITE" id="PS50850"/>
    </source>
</evidence>
<keyword evidence="2" id="KW-0813">Transport</keyword>
<keyword evidence="4 6" id="KW-1133">Transmembrane helix</keyword>
<feature type="transmembrane region" description="Helical" evidence="6">
    <location>
        <begin position="168"/>
        <end position="186"/>
    </location>
</feature>
<dbReference type="InterPro" id="IPR011701">
    <property type="entry name" value="MFS"/>
</dbReference>
<evidence type="ECO:0000256" key="2">
    <source>
        <dbReference type="ARBA" id="ARBA00022448"/>
    </source>
</evidence>
<keyword evidence="3 6" id="KW-0812">Transmembrane</keyword>
<accession>A0ABU8I7S2</accession>
<dbReference type="SUPFAM" id="SSF103473">
    <property type="entry name" value="MFS general substrate transporter"/>
    <property type="match status" value="1"/>
</dbReference>
<reference evidence="8 9" key="1">
    <citation type="submission" date="2024-01" db="EMBL/GenBank/DDBJ databases">
        <title>Sphingobacterium tenebrionis sp. nov., a novel endophyte isolated from tenebrio molitor intestines.</title>
        <authorList>
            <person name="Zhang C."/>
        </authorList>
    </citation>
    <scope>NUCLEOTIDE SEQUENCE [LARGE SCALE GENOMIC DNA]</scope>
    <source>
        <strain evidence="8 9">PU5-4</strain>
    </source>
</reference>
<protein>
    <submittedName>
        <fullName evidence="8">MFS transporter</fullName>
    </submittedName>
</protein>
<proteinExistence type="predicted"/>
<dbReference type="PROSITE" id="PS50850">
    <property type="entry name" value="MFS"/>
    <property type="match status" value="1"/>
</dbReference>
<feature type="transmembrane region" description="Helical" evidence="6">
    <location>
        <begin position="108"/>
        <end position="128"/>
    </location>
</feature>
<feature type="transmembrane region" description="Helical" evidence="6">
    <location>
        <begin position="230"/>
        <end position="252"/>
    </location>
</feature>
<dbReference type="PANTHER" id="PTHR23505:SF79">
    <property type="entry name" value="PROTEIN SPINSTER"/>
    <property type="match status" value="1"/>
</dbReference>
<feature type="transmembrane region" description="Helical" evidence="6">
    <location>
        <begin position="305"/>
        <end position="337"/>
    </location>
</feature>
<dbReference type="Pfam" id="PF07690">
    <property type="entry name" value="MFS_1"/>
    <property type="match status" value="1"/>
</dbReference>
<keyword evidence="9" id="KW-1185">Reference proteome</keyword>
<feature type="domain" description="Major facilitator superfamily (MFS) profile" evidence="7">
    <location>
        <begin position="13"/>
        <end position="417"/>
    </location>
</feature>
<comment type="subcellular location">
    <subcellularLocation>
        <location evidence="1">Membrane</location>
        <topology evidence="1">Multi-pass membrane protein</topology>
    </subcellularLocation>
</comment>
<dbReference type="InterPro" id="IPR044770">
    <property type="entry name" value="MFS_spinster-like"/>
</dbReference>
<feature type="transmembrane region" description="Helical" evidence="6">
    <location>
        <begin position="12"/>
        <end position="31"/>
    </location>
</feature>
<sequence length="419" mass="46644">MINTASKGYSWLLVGLLWVVAFLNYFDRILITSMRDPIVSDFNLNDSQFGLLTSVFLWSYGIVSPFGGFLADKYSRKKVIVLSVLIWSAVTLWTGYTNSFEEILITRLLMGISEACYIPAALALITDYHSGKTRSLATGLHMCGLYTGLALGGLGGFIAEYWGWRYGFHVFGLFGIVYSFVLIYFIRDKKEVNQNTINPSELNFQLEKDEISEKYSVKEILISLFKLPSFYLILFYFAVLGMANWFVAGWLPTFLKEQFHLDLGTAGISATGYMQVGSFVGVILGGIVADRWAQKNPKGRVNVMIIGFCIGAPFLFIMASTQMFAVAIVAMLIYGLARGFNDANLMPLLRQVVNERYIATAYGFLNFLSTIVGGVMVYLGGALKDANISLSIIYQIIAVILLLVSLSLTWVQIKKTNSP</sequence>
<name>A0ABU8I7S2_9SPHI</name>
<evidence type="ECO:0000256" key="3">
    <source>
        <dbReference type="ARBA" id="ARBA00022692"/>
    </source>
</evidence>
<evidence type="ECO:0000313" key="9">
    <source>
        <dbReference type="Proteomes" id="UP001363035"/>
    </source>
</evidence>
<dbReference type="EMBL" id="JAYLLN010000027">
    <property type="protein sequence ID" value="MEI5985489.1"/>
    <property type="molecule type" value="Genomic_DNA"/>
</dbReference>
<organism evidence="8 9">
    <name type="scientific">Sphingobacterium tenebrionis</name>
    <dbReference type="NCBI Taxonomy" id="3111775"/>
    <lineage>
        <taxon>Bacteria</taxon>
        <taxon>Pseudomonadati</taxon>
        <taxon>Bacteroidota</taxon>
        <taxon>Sphingobacteriia</taxon>
        <taxon>Sphingobacteriales</taxon>
        <taxon>Sphingobacteriaceae</taxon>
        <taxon>Sphingobacterium</taxon>
    </lineage>
</organism>
<evidence type="ECO:0000256" key="1">
    <source>
        <dbReference type="ARBA" id="ARBA00004141"/>
    </source>
</evidence>
<feature type="transmembrane region" description="Helical" evidence="6">
    <location>
        <begin position="140"/>
        <end position="162"/>
    </location>
</feature>
<feature type="transmembrane region" description="Helical" evidence="6">
    <location>
        <begin position="357"/>
        <end position="380"/>
    </location>
</feature>
<feature type="transmembrane region" description="Helical" evidence="6">
    <location>
        <begin position="392"/>
        <end position="413"/>
    </location>
</feature>
<keyword evidence="5 6" id="KW-0472">Membrane</keyword>
<dbReference type="InterPro" id="IPR020846">
    <property type="entry name" value="MFS_dom"/>
</dbReference>
<evidence type="ECO:0000313" key="8">
    <source>
        <dbReference type="EMBL" id="MEI5985489.1"/>
    </source>
</evidence>
<dbReference type="PANTHER" id="PTHR23505">
    <property type="entry name" value="SPINSTER"/>
    <property type="match status" value="1"/>
</dbReference>
<comment type="caution">
    <text evidence="8">The sequence shown here is derived from an EMBL/GenBank/DDBJ whole genome shotgun (WGS) entry which is preliminary data.</text>
</comment>
<evidence type="ECO:0000256" key="4">
    <source>
        <dbReference type="ARBA" id="ARBA00022989"/>
    </source>
</evidence>
<evidence type="ECO:0000256" key="6">
    <source>
        <dbReference type="SAM" id="Phobius"/>
    </source>
</evidence>
<feature type="transmembrane region" description="Helical" evidence="6">
    <location>
        <begin position="51"/>
        <end position="72"/>
    </location>
</feature>
<dbReference type="Proteomes" id="UP001363035">
    <property type="component" value="Unassembled WGS sequence"/>
</dbReference>
<gene>
    <name evidence="8" type="ORF">VJ786_11320</name>
</gene>
<dbReference type="RefSeq" id="WP_336557730.1">
    <property type="nucleotide sequence ID" value="NZ_JAYLLN010000027.1"/>
</dbReference>
<dbReference type="Gene3D" id="1.20.1250.20">
    <property type="entry name" value="MFS general substrate transporter like domains"/>
    <property type="match status" value="1"/>
</dbReference>
<feature type="transmembrane region" description="Helical" evidence="6">
    <location>
        <begin position="272"/>
        <end position="293"/>
    </location>
</feature>
<dbReference type="InterPro" id="IPR036259">
    <property type="entry name" value="MFS_trans_sf"/>
</dbReference>